<keyword evidence="1" id="KW-0378">Hydrolase</keyword>
<dbReference type="EMBL" id="FTOO01000005">
    <property type="protein sequence ID" value="SIS86122.1"/>
    <property type="molecule type" value="Genomic_DNA"/>
</dbReference>
<dbReference type="PROSITE" id="PS51746">
    <property type="entry name" value="PPM_2"/>
    <property type="match status" value="1"/>
</dbReference>
<feature type="transmembrane region" description="Helical" evidence="3">
    <location>
        <begin position="189"/>
        <end position="208"/>
    </location>
</feature>
<sequence length="825" mass="89819">MVGKRRRSGPKPFLTERNQAPKHAARSKHVSRAAVRAWRRPVLIGSLAFLLGRASIDHAVAPFALAYFAVVMALAGERRAWPAYAGILGAFTAGVEQGLELTAAIVLYKLAHRIIFRRKTADLIWAPILAGSVGFVVHLASFGTSLTVAEGLLAFSQGALVTILALIFLQCIHLFLGQELTRTLRYEQIMSVVILIASVIMGFDGLAIRGVPLALVAIDWIVLVLSATGIGAAAAGAVAISMLSLLSHEASLMEVAVLGFIALICGLMRDANRFVVSATFVAGVGALTLAYAHAYAPLFVQMSAAAAASVLYLLTPRSLVVELRSFVPGTPEHSADERLRAERVHALMTEKIHEVSQIFEELADTFSDVSGNDYLLMRDLVTQTIQKTRDSVCSLCPRQTLCWGREMLQTYNAMKHTLVNIESAGGRRAAPTPELRDRCIRLDPMMSTLRYNLDLTHRDYKWLKKMMEERKLVAHQLAGVADVVRAIAKELEMEQKTLLSDREKIVSALEELGLYVDDVRILSLEPGRVEIEVVQPSESAHETSARMIAPLLSGILGEHITVAKLNVPPHGGPCTATFASARQYQVHSAAMAIAKDGRPVSGDTHTAVDLGNGRYALAISDGMGNGERAKQESKSAIDLLKRLMKAGFDEKLAVRTINSALVLRSREEMFTTLDMAVIDLFHAKCEFLKVGSAPSYIKRGQEVIKVTGNSVPIGILEEIEVQTIEAQLLPGDVLVLVSDGVYDATPEGVQADDWIQAALAQIKSSDPQAIVDELVEMAVEASHGKIRDDMTAVAAVIERYQEQWAAIRLPNVPSLRSAERKRRMA</sequence>
<dbReference type="GO" id="GO:0004722">
    <property type="term" value="F:protein serine/threonine phosphatase activity"/>
    <property type="evidence" value="ECO:0007669"/>
    <property type="project" value="InterPro"/>
</dbReference>
<evidence type="ECO:0000313" key="5">
    <source>
        <dbReference type="EMBL" id="SIS86122.1"/>
    </source>
</evidence>
<dbReference type="InterPro" id="IPR052016">
    <property type="entry name" value="Bact_Sigma-Reg"/>
</dbReference>
<name>A0A1N7MJ82_9BACL</name>
<dbReference type="PANTHER" id="PTHR43156">
    <property type="entry name" value="STAGE II SPORULATION PROTEIN E-RELATED"/>
    <property type="match status" value="1"/>
</dbReference>
<feature type="domain" description="PPM-type phosphatase" evidence="4">
    <location>
        <begin position="585"/>
        <end position="797"/>
    </location>
</feature>
<dbReference type="AlphaFoldDB" id="A0A1N7MJ82"/>
<dbReference type="Proteomes" id="UP000186156">
    <property type="component" value="Unassembled WGS sequence"/>
</dbReference>
<keyword evidence="3" id="KW-0472">Membrane</keyword>
<dbReference type="OrthoDB" id="9763774at2"/>
<dbReference type="Pfam" id="PF07228">
    <property type="entry name" value="SpoIIE"/>
    <property type="match status" value="1"/>
</dbReference>
<keyword evidence="6" id="KW-1185">Reference proteome</keyword>
<dbReference type="NCBIfam" id="TIGR02865">
    <property type="entry name" value="spore_II_E"/>
    <property type="match status" value="1"/>
</dbReference>
<evidence type="ECO:0000256" key="1">
    <source>
        <dbReference type="ARBA" id="ARBA00022801"/>
    </source>
</evidence>
<evidence type="ECO:0000259" key="4">
    <source>
        <dbReference type="PROSITE" id="PS51746"/>
    </source>
</evidence>
<accession>A0A1N7MJ82</accession>
<dbReference type="InterPro" id="IPR001932">
    <property type="entry name" value="PPM-type_phosphatase-like_dom"/>
</dbReference>
<dbReference type="SMART" id="SM00332">
    <property type="entry name" value="PP2Cc"/>
    <property type="match status" value="1"/>
</dbReference>
<dbReference type="SMART" id="SM00331">
    <property type="entry name" value="PP2C_SIG"/>
    <property type="match status" value="1"/>
</dbReference>
<keyword evidence="3" id="KW-1133">Transmembrane helix</keyword>
<feature type="transmembrane region" description="Helical" evidence="3">
    <location>
        <begin position="154"/>
        <end position="177"/>
    </location>
</feature>
<dbReference type="PANTHER" id="PTHR43156:SF2">
    <property type="entry name" value="STAGE II SPORULATION PROTEIN E"/>
    <property type="match status" value="1"/>
</dbReference>
<feature type="region of interest" description="Disordered" evidence="2">
    <location>
        <begin position="1"/>
        <end position="26"/>
    </location>
</feature>
<feature type="transmembrane region" description="Helical" evidence="3">
    <location>
        <begin position="42"/>
        <end position="75"/>
    </location>
</feature>
<evidence type="ECO:0000313" key="6">
    <source>
        <dbReference type="Proteomes" id="UP000186156"/>
    </source>
</evidence>
<dbReference type="Pfam" id="PF19732">
    <property type="entry name" value="SpoIIE_N"/>
    <property type="match status" value="1"/>
</dbReference>
<dbReference type="STRING" id="252246.SAMN05421799_105193"/>
<gene>
    <name evidence="5" type="ORF">SAMN05421799_105193</name>
</gene>
<organism evidence="5 6">
    <name type="scientific">Alicyclobacillus vulcanalis</name>
    <dbReference type="NCBI Taxonomy" id="252246"/>
    <lineage>
        <taxon>Bacteria</taxon>
        <taxon>Bacillati</taxon>
        <taxon>Bacillota</taxon>
        <taxon>Bacilli</taxon>
        <taxon>Bacillales</taxon>
        <taxon>Alicyclobacillaceae</taxon>
        <taxon>Alicyclobacillus</taxon>
    </lineage>
</organism>
<proteinExistence type="predicted"/>
<reference evidence="6" key="1">
    <citation type="submission" date="2017-01" db="EMBL/GenBank/DDBJ databases">
        <authorList>
            <person name="Varghese N."/>
            <person name="Submissions S."/>
        </authorList>
    </citation>
    <scope>NUCLEOTIDE SEQUENCE [LARGE SCALE GENOMIC DNA]</scope>
    <source>
        <strain evidence="6">DSM 16176</strain>
    </source>
</reference>
<feature type="transmembrane region" description="Helical" evidence="3">
    <location>
        <begin position="220"/>
        <end position="243"/>
    </location>
</feature>
<dbReference type="InterPro" id="IPR036457">
    <property type="entry name" value="PPM-type-like_dom_sf"/>
</dbReference>
<evidence type="ECO:0000256" key="2">
    <source>
        <dbReference type="SAM" id="MobiDB-lite"/>
    </source>
</evidence>
<dbReference type="InterPro" id="IPR045768">
    <property type="entry name" value="SpoIIE_N"/>
</dbReference>
<dbReference type="RefSeq" id="WP_076346774.1">
    <property type="nucleotide sequence ID" value="NZ_FTOO01000005.1"/>
</dbReference>
<feature type="transmembrane region" description="Helical" evidence="3">
    <location>
        <begin position="81"/>
        <end position="111"/>
    </location>
</feature>
<feature type="transmembrane region" description="Helical" evidence="3">
    <location>
        <begin position="274"/>
        <end position="291"/>
    </location>
</feature>
<dbReference type="Gene3D" id="3.60.40.10">
    <property type="entry name" value="PPM-type phosphatase domain"/>
    <property type="match status" value="1"/>
</dbReference>
<dbReference type="SUPFAM" id="SSF81606">
    <property type="entry name" value="PP2C-like"/>
    <property type="match status" value="1"/>
</dbReference>
<feature type="transmembrane region" description="Helical" evidence="3">
    <location>
        <begin position="123"/>
        <end position="142"/>
    </location>
</feature>
<keyword evidence="3" id="KW-0812">Transmembrane</keyword>
<evidence type="ECO:0000256" key="3">
    <source>
        <dbReference type="SAM" id="Phobius"/>
    </source>
</evidence>
<dbReference type="InterPro" id="IPR014221">
    <property type="entry name" value="SpoII_E"/>
</dbReference>
<protein>
    <submittedName>
        <fullName evidence="5">Stage II sporulation protein E</fullName>
    </submittedName>
</protein>